<keyword evidence="5" id="KW-0808">Transferase</keyword>
<reference evidence="5 6" key="1">
    <citation type="submission" date="2023-04" db="EMBL/GenBank/DDBJ databases">
        <title>Genome of Basidiobolus ranarum AG-B5.</title>
        <authorList>
            <person name="Stajich J.E."/>
            <person name="Carter-House D."/>
            <person name="Gryganskyi A."/>
        </authorList>
    </citation>
    <scope>NUCLEOTIDE SEQUENCE [LARGE SCALE GENOMIC DNA]</scope>
    <source>
        <strain evidence="5 6">AG-B5</strain>
    </source>
</reference>
<dbReference type="Proteomes" id="UP001479436">
    <property type="component" value="Unassembled WGS sequence"/>
</dbReference>
<protein>
    <submittedName>
        <fullName evidence="5">Component of a membrane-bound complex containing the Tor2p kinase, variant 2</fullName>
    </submittedName>
</protein>
<evidence type="ECO:0000256" key="1">
    <source>
        <dbReference type="ARBA" id="ARBA00009407"/>
    </source>
</evidence>
<keyword evidence="6" id="KW-1185">Reference proteome</keyword>
<dbReference type="InterPro" id="IPR031313">
    <property type="entry name" value="Sin1_PH_dom"/>
</dbReference>
<accession>A0ABR2X485</accession>
<dbReference type="GO" id="GO:0016301">
    <property type="term" value="F:kinase activity"/>
    <property type="evidence" value="ECO:0007669"/>
    <property type="project" value="UniProtKB-KW"/>
</dbReference>
<evidence type="ECO:0000256" key="2">
    <source>
        <dbReference type="SAM" id="MobiDB-lite"/>
    </source>
</evidence>
<name>A0ABR2X485_9FUNG</name>
<feature type="compositionally biased region" description="Polar residues" evidence="2">
    <location>
        <begin position="94"/>
        <end position="113"/>
    </location>
</feature>
<sequence>MSLIADDEYIIHQLRVSFLRLHDRTAERVITFDADTVYGNAYIKTAGPNYPEMDFCYSPDIPYQRDRIAFNKPSSSTLLPLASQRIKPLNRQRWAQPTTTAVAQEISSENNVNDSEDDFDMEDEDEIPALSEPILFEKSKPNPVVVTNSSSKAPEQNNLKIPVQNFAGKMLGFEMNPGAATNSGAELLLPHAYIPAAGGSPPPKSTLDTDQKHEFPNPFGSKKNVSALSALIQGKGESAVENPFSAEFSSVSGIGEPNVMTIKIFLPHSEEPMRPLEIVVKRDATVEQVIGYTLHRFCEEGRKPLLDEKLSDVVHWSMRIVEDDGTIDEDFPALDRTRQISKFFFDQFAICEATPAQVKVNERLRLKKPSREMLRKVPSAQNIRRPSATPIPIAASSSQAHPNTSEQSGGIKVDSTHVPPAPPPPSFHRLKVYFFSPTSTTLSTTIIIPVRTTFMDIRSQVCRKWRLDKDDYILIIADTTTEIPLDKTVNDYQKVSELVLLNKGSALGVSAMSLKPTGDINRRGDKPYSLSRSIIPESMDSSRFYKSFKVNRKTRLLGLHERILDIIGEYIHILPSENRGRFDSVKTANYKIRDILICKQSSKNRRKFKLVIDRGLGDSKTYIFIGDTVEETTEICNIIKHFMQTLNRDDRTRNFLTTNAISPRSFGDSFRSLDLSGAGTPMHPGSK</sequence>
<comment type="caution">
    <text evidence="5">The sequence shown here is derived from an EMBL/GenBank/DDBJ whole genome shotgun (WGS) entry which is preliminary data.</text>
</comment>
<evidence type="ECO:0000259" key="3">
    <source>
        <dbReference type="Pfam" id="PF16978"/>
    </source>
</evidence>
<gene>
    <name evidence="5" type="primary">AVO1</name>
    <name evidence="5" type="ORF">K7432_000648</name>
</gene>
<feature type="domain" description="SIN1-type PH" evidence="4">
    <location>
        <begin position="545"/>
        <end position="644"/>
    </location>
</feature>
<keyword evidence="5" id="KW-0418">Kinase</keyword>
<dbReference type="Pfam" id="PF16979">
    <property type="entry name" value="SIN1_PH"/>
    <property type="match status" value="1"/>
</dbReference>
<dbReference type="InterPro" id="IPR031567">
    <property type="entry name" value="CRIM_dom"/>
</dbReference>
<dbReference type="InterPro" id="IPR008828">
    <property type="entry name" value="Sin1/Avo1"/>
</dbReference>
<proteinExistence type="inferred from homology"/>
<dbReference type="EMBL" id="JASJQH010000012">
    <property type="protein sequence ID" value="KAK9768586.1"/>
    <property type="molecule type" value="Genomic_DNA"/>
</dbReference>
<dbReference type="PANTHER" id="PTHR13335:SF1">
    <property type="entry name" value="TARGET OF RAPAMYCIN COMPLEX 2 SUBUNIT MAPKAP1"/>
    <property type="match status" value="1"/>
</dbReference>
<evidence type="ECO:0000313" key="6">
    <source>
        <dbReference type="Proteomes" id="UP001479436"/>
    </source>
</evidence>
<feature type="region of interest" description="Disordered" evidence="2">
    <location>
        <begin position="197"/>
        <end position="219"/>
    </location>
</feature>
<feature type="domain" description="CRIM" evidence="3">
    <location>
        <begin position="226"/>
        <end position="362"/>
    </location>
</feature>
<dbReference type="InterPro" id="IPR011993">
    <property type="entry name" value="PH-like_dom_sf"/>
</dbReference>
<organism evidence="5 6">
    <name type="scientific">Basidiobolus ranarum</name>
    <dbReference type="NCBI Taxonomy" id="34480"/>
    <lineage>
        <taxon>Eukaryota</taxon>
        <taxon>Fungi</taxon>
        <taxon>Fungi incertae sedis</taxon>
        <taxon>Zoopagomycota</taxon>
        <taxon>Entomophthoromycotina</taxon>
        <taxon>Basidiobolomycetes</taxon>
        <taxon>Basidiobolales</taxon>
        <taxon>Basidiobolaceae</taxon>
        <taxon>Basidiobolus</taxon>
    </lineage>
</organism>
<dbReference type="PANTHER" id="PTHR13335">
    <property type="entry name" value="TARGET OF RAPAMYCIN COMPLEX 2 SUBUNIT MAPKAP1"/>
    <property type="match status" value="1"/>
</dbReference>
<dbReference type="Pfam" id="PF16978">
    <property type="entry name" value="CRIM"/>
    <property type="match status" value="1"/>
</dbReference>
<feature type="compositionally biased region" description="Low complexity" evidence="2">
    <location>
        <begin position="393"/>
        <end position="402"/>
    </location>
</feature>
<comment type="similarity">
    <text evidence="1">Belongs to the SIN1 family.</text>
</comment>
<feature type="region of interest" description="Disordered" evidence="2">
    <location>
        <begin position="393"/>
        <end position="422"/>
    </location>
</feature>
<feature type="region of interest" description="Disordered" evidence="2">
    <location>
        <begin position="94"/>
        <end position="120"/>
    </location>
</feature>
<dbReference type="Gene3D" id="2.30.29.30">
    <property type="entry name" value="Pleckstrin-homology domain (PH domain)/Phosphotyrosine-binding domain (PTB)"/>
    <property type="match status" value="1"/>
</dbReference>
<evidence type="ECO:0000259" key="4">
    <source>
        <dbReference type="Pfam" id="PF16979"/>
    </source>
</evidence>
<evidence type="ECO:0000313" key="5">
    <source>
        <dbReference type="EMBL" id="KAK9768586.1"/>
    </source>
</evidence>